<keyword evidence="4" id="KW-1185">Reference proteome</keyword>
<dbReference type="InterPro" id="IPR036179">
    <property type="entry name" value="Ig-like_dom_sf"/>
</dbReference>
<evidence type="ECO:0000313" key="4">
    <source>
        <dbReference type="Proteomes" id="UP000829291"/>
    </source>
</evidence>
<keyword evidence="2" id="KW-0732">Signal</keyword>
<feature type="signal peptide" evidence="2">
    <location>
        <begin position="1"/>
        <end position="19"/>
    </location>
</feature>
<dbReference type="OrthoDB" id="6244905at2759"/>
<dbReference type="InterPro" id="IPR003598">
    <property type="entry name" value="Ig_sub2"/>
</dbReference>
<dbReference type="SMART" id="SM00408">
    <property type="entry name" value="IGc2"/>
    <property type="match status" value="1"/>
</dbReference>
<dbReference type="SUPFAM" id="SSF48726">
    <property type="entry name" value="Immunoglobulin"/>
    <property type="match status" value="1"/>
</dbReference>
<sequence length="344" mass="39079">MHIGTIILIVLSLTIYSLAVIHQEPVFPIWPLLTYWSDAEGHKELEVLGTETGKIININNNNAKGGIVRVWAGKTLNLRCHPMSHHSGHRQYQWHFLPCGPGYNQQSCKILRSSLTIDTEWQVVQSQSQLDELILKTTAEEDSGLYKCSTIRNDGTFKVLRMFQLEIIDGTVHAPNIIEGPWNVSVAYYGRDQKISLQCRVTSSVQPNIVWFRKLNTAPSKRGEDVIIYRDAGWKMLPSNQIHLGNQIYLSKLSFDQLSLDDSGYYACIAINYKGWTMQEAQLKVYLPFSSSSLNNTGKVEQWVGFKFSSLFLIPACLALVPASAWLCYLYHKPRNKQNVPFVN</sequence>
<dbReference type="InterPro" id="IPR013098">
    <property type="entry name" value="Ig_I-set"/>
</dbReference>
<evidence type="ECO:0000256" key="2">
    <source>
        <dbReference type="SAM" id="SignalP"/>
    </source>
</evidence>
<dbReference type="FunCoup" id="A0A6J0BMP6">
    <property type="interactions" value="2"/>
</dbReference>
<dbReference type="KEGG" id="nlo:107220844"/>
<name>A0A6J0BMP6_NEOLC</name>
<dbReference type="InterPro" id="IPR003599">
    <property type="entry name" value="Ig_sub"/>
</dbReference>
<keyword evidence="1" id="KW-1133">Transmembrane helix</keyword>
<evidence type="ECO:0000256" key="1">
    <source>
        <dbReference type="SAM" id="Phobius"/>
    </source>
</evidence>
<evidence type="ECO:0000259" key="3">
    <source>
        <dbReference type="PROSITE" id="PS50835"/>
    </source>
</evidence>
<dbReference type="GeneID" id="107220844"/>
<dbReference type="SMART" id="SM00409">
    <property type="entry name" value="IG"/>
    <property type="match status" value="2"/>
</dbReference>
<dbReference type="RefSeq" id="XP_015515093.1">
    <property type="nucleotide sequence ID" value="XM_015659607.1"/>
</dbReference>
<accession>A0A6J0BMP6</accession>
<dbReference type="PROSITE" id="PS50835">
    <property type="entry name" value="IG_LIKE"/>
    <property type="match status" value="1"/>
</dbReference>
<dbReference type="InterPro" id="IPR052615">
    <property type="entry name" value="FGFRL"/>
</dbReference>
<feature type="chain" id="PRO_5027103091" evidence="2">
    <location>
        <begin position="20"/>
        <end position="344"/>
    </location>
</feature>
<protein>
    <submittedName>
        <fullName evidence="5 6">Fibroblast growth factor receptor-like 1</fullName>
    </submittedName>
</protein>
<dbReference type="Proteomes" id="UP000829291">
    <property type="component" value="Chromosome 7"/>
</dbReference>
<evidence type="ECO:0000313" key="5">
    <source>
        <dbReference type="RefSeq" id="XP_015515093.1"/>
    </source>
</evidence>
<dbReference type="InterPro" id="IPR013783">
    <property type="entry name" value="Ig-like_fold"/>
</dbReference>
<keyword evidence="1" id="KW-0472">Membrane</keyword>
<dbReference type="AlphaFoldDB" id="A0A6J0BMP6"/>
<gene>
    <name evidence="5 6" type="primary">LOC107220844</name>
</gene>
<proteinExistence type="predicted"/>
<dbReference type="PANTHER" id="PTHR19890">
    <property type="entry name" value="FIBROBLAST GROWTH FACTOR RECEPTOR"/>
    <property type="match status" value="1"/>
</dbReference>
<dbReference type="InterPro" id="IPR007110">
    <property type="entry name" value="Ig-like_dom"/>
</dbReference>
<reference evidence="5" key="1">
    <citation type="submission" date="2025-04" db="UniProtKB">
        <authorList>
            <consortium name="RefSeq"/>
        </authorList>
    </citation>
    <scope>IDENTIFICATION</scope>
    <source>
        <tissue evidence="6">Thorax and Abdomen</tissue>
        <tissue evidence="5">Whole body</tissue>
    </source>
</reference>
<dbReference type="InParanoid" id="A0A6J0BMP6"/>
<evidence type="ECO:0000313" key="6">
    <source>
        <dbReference type="RefSeq" id="XP_046602140.1"/>
    </source>
</evidence>
<dbReference type="RefSeq" id="XP_046602140.1">
    <property type="nucleotide sequence ID" value="XM_046746184.1"/>
</dbReference>
<organism evidence="4 5">
    <name type="scientific">Neodiprion lecontei</name>
    <name type="common">Redheaded pine sawfly</name>
    <dbReference type="NCBI Taxonomy" id="441921"/>
    <lineage>
        <taxon>Eukaryota</taxon>
        <taxon>Metazoa</taxon>
        <taxon>Ecdysozoa</taxon>
        <taxon>Arthropoda</taxon>
        <taxon>Hexapoda</taxon>
        <taxon>Insecta</taxon>
        <taxon>Pterygota</taxon>
        <taxon>Neoptera</taxon>
        <taxon>Endopterygota</taxon>
        <taxon>Hymenoptera</taxon>
        <taxon>Tenthredinoidea</taxon>
        <taxon>Diprionidae</taxon>
        <taxon>Diprioninae</taxon>
        <taxon>Neodiprion</taxon>
    </lineage>
</organism>
<dbReference type="Gene3D" id="2.60.40.10">
    <property type="entry name" value="Immunoglobulins"/>
    <property type="match status" value="2"/>
</dbReference>
<keyword evidence="1" id="KW-0812">Transmembrane</keyword>
<dbReference type="PANTHER" id="PTHR19890:SF10">
    <property type="entry name" value="FIBROBLAST GROWTH FACTOR RECEPTOR-LIKE 1"/>
    <property type="match status" value="1"/>
</dbReference>
<feature type="domain" description="Ig-like" evidence="3">
    <location>
        <begin position="175"/>
        <end position="284"/>
    </location>
</feature>
<dbReference type="Pfam" id="PF07679">
    <property type="entry name" value="I-set"/>
    <property type="match status" value="1"/>
</dbReference>
<feature type="transmembrane region" description="Helical" evidence="1">
    <location>
        <begin position="311"/>
        <end position="331"/>
    </location>
</feature>